<dbReference type="Gene3D" id="2.60.120.200">
    <property type="match status" value="1"/>
</dbReference>
<evidence type="ECO:0000313" key="3">
    <source>
        <dbReference type="Ensembl" id="ENSCMIP00000041145.1"/>
    </source>
</evidence>
<proteinExistence type="predicted"/>
<dbReference type="OMA" id="YVGCIRE"/>
<evidence type="ECO:0000256" key="1">
    <source>
        <dbReference type="PROSITE-ProRule" id="PRU00122"/>
    </source>
</evidence>
<name>A0A4W3K9D5_CALMI</name>
<keyword evidence="4" id="KW-1185">Reference proteome</keyword>
<accession>A0A4W3K9D5</accession>
<dbReference type="Pfam" id="PF02210">
    <property type="entry name" value="Laminin_G_2"/>
    <property type="match status" value="1"/>
</dbReference>
<organism evidence="3 4">
    <name type="scientific">Callorhinchus milii</name>
    <name type="common">Ghost shark</name>
    <dbReference type="NCBI Taxonomy" id="7868"/>
    <lineage>
        <taxon>Eukaryota</taxon>
        <taxon>Metazoa</taxon>
        <taxon>Chordata</taxon>
        <taxon>Craniata</taxon>
        <taxon>Vertebrata</taxon>
        <taxon>Chondrichthyes</taxon>
        <taxon>Holocephali</taxon>
        <taxon>Chimaeriformes</taxon>
        <taxon>Callorhinchidae</taxon>
        <taxon>Callorhinchus</taxon>
    </lineage>
</organism>
<evidence type="ECO:0000259" key="2">
    <source>
        <dbReference type="PROSITE" id="PS50025"/>
    </source>
</evidence>
<dbReference type="PROSITE" id="PS50025">
    <property type="entry name" value="LAM_G_DOMAIN"/>
    <property type="match status" value="1"/>
</dbReference>
<reference evidence="4" key="2">
    <citation type="journal article" date="2007" name="PLoS Biol.">
        <title>Survey sequencing and comparative analysis of the elephant shark (Callorhinchus milii) genome.</title>
        <authorList>
            <person name="Venkatesh B."/>
            <person name="Kirkness E.F."/>
            <person name="Loh Y.H."/>
            <person name="Halpern A.L."/>
            <person name="Lee A.P."/>
            <person name="Johnson J."/>
            <person name="Dandona N."/>
            <person name="Viswanathan L.D."/>
            <person name="Tay A."/>
            <person name="Venter J.C."/>
            <person name="Strausberg R.L."/>
            <person name="Brenner S."/>
        </authorList>
    </citation>
    <scope>NUCLEOTIDE SEQUENCE [LARGE SCALE GENOMIC DNA]</scope>
</reference>
<dbReference type="SUPFAM" id="SSF49899">
    <property type="entry name" value="Concanavalin A-like lectins/glucanases"/>
    <property type="match status" value="1"/>
</dbReference>
<protein>
    <recommendedName>
        <fullName evidence="2">Laminin G domain-containing protein</fullName>
    </recommendedName>
</protein>
<evidence type="ECO:0000313" key="4">
    <source>
        <dbReference type="Proteomes" id="UP000314986"/>
    </source>
</evidence>
<comment type="caution">
    <text evidence="1">Lacks conserved residue(s) required for the propagation of feature annotation.</text>
</comment>
<reference evidence="4" key="1">
    <citation type="journal article" date="2006" name="Science">
        <title>Ancient noncoding elements conserved in the human genome.</title>
        <authorList>
            <person name="Venkatesh B."/>
            <person name="Kirkness E.F."/>
            <person name="Loh Y.H."/>
            <person name="Halpern A.L."/>
            <person name="Lee A.P."/>
            <person name="Johnson J."/>
            <person name="Dandona N."/>
            <person name="Viswanathan L.D."/>
            <person name="Tay A."/>
            <person name="Venter J.C."/>
            <person name="Strausberg R.L."/>
            <person name="Brenner S."/>
        </authorList>
    </citation>
    <scope>NUCLEOTIDE SEQUENCE [LARGE SCALE GENOMIC DNA]</scope>
</reference>
<dbReference type="InterPro" id="IPR001791">
    <property type="entry name" value="Laminin_G"/>
</dbReference>
<dbReference type="InterPro" id="IPR013320">
    <property type="entry name" value="ConA-like_dom_sf"/>
</dbReference>
<feature type="domain" description="Laminin G" evidence="2">
    <location>
        <begin position="1"/>
        <end position="91"/>
    </location>
</feature>
<reference evidence="4" key="3">
    <citation type="journal article" date="2014" name="Nature">
        <title>Elephant shark genome provides unique insights into gnathostome evolution.</title>
        <authorList>
            <consortium name="International Elephant Shark Genome Sequencing Consortium"/>
            <person name="Venkatesh B."/>
            <person name="Lee A.P."/>
            <person name="Ravi V."/>
            <person name="Maurya A.K."/>
            <person name="Lian M.M."/>
            <person name="Swann J.B."/>
            <person name="Ohta Y."/>
            <person name="Flajnik M.F."/>
            <person name="Sutoh Y."/>
            <person name="Kasahara M."/>
            <person name="Hoon S."/>
            <person name="Gangu V."/>
            <person name="Roy S.W."/>
            <person name="Irimia M."/>
            <person name="Korzh V."/>
            <person name="Kondrychyn I."/>
            <person name="Lim Z.W."/>
            <person name="Tay B.H."/>
            <person name="Tohari S."/>
            <person name="Kong K.W."/>
            <person name="Ho S."/>
            <person name="Lorente-Galdos B."/>
            <person name="Quilez J."/>
            <person name="Marques-Bonet T."/>
            <person name="Raney B.J."/>
            <person name="Ingham P.W."/>
            <person name="Tay A."/>
            <person name="Hillier L.W."/>
            <person name="Minx P."/>
            <person name="Boehm T."/>
            <person name="Wilson R.K."/>
            <person name="Brenner S."/>
            <person name="Warren W.C."/>
        </authorList>
    </citation>
    <scope>NUCLEOTIDE SEQUENCE [LARGE SCALE GENOMIC DNA]</scope>
</reference>
<sequence>MLPVGSQGGYCMIEVSLEGDVPVQKKEFLSQQASQGNFGPIFLGGVPSGAEVHQGMVQEHSYVGCIRELQVNDEELSIVEEAVKGRNIVNCDVP</sequence>
<dbReference type="AlphaFoldDB" id="A0A4W3K9D5"/>
<reference evidence="3" key="4">
    <citation type="submission" date="2025-08" db="UniProtKB">
        <authorList>
            <consortium name="Ensembl"/>
        </authorList>
    </citation>
    <scope>IDENTIFICATION</scope>
</reference>
<dbReference type="Ensembl" id="ENSCMIT00000041725.1">
    <property type="protein sequence ID" value="ENSCMIP00000041145.1"/>
    <property type="gene ID" value="ENSCMIG00000017155.1"/>
</dbReference>
<dbReference type="Proteomes" id="UP000314986">
    <property type="component" value="Unassembled WGS sequence"/>
</dbReference>
<dbReference type="InParanoid" id="A0A4W3K9D5"/>
<reference evidence="3" key="5">
    <citation type="submission" date="2025-09" db="UniProtKB">
        <authorList>
            <consortium name="Ensembl"/>
        </authorList>
    </citation>
    <scope>IDENTIFICATION</scope>
</reference>